<dbReference type="PANTHER" id="PTHR42756">
    <property type="entry name" value="TRANSCRIPTIONAL REGULATOR, MARR"/>
    <property type="match status" value="1"/>
</dbReference>
<evidence type="ECO:0000313" key="6">
    <source>
        <dbReference type="Proteomes" id="UP000325003"/>
    </source>
</evidence>
<dbReference type="PRINTS" id="PR00598">
    <property type="entry name" value="HTHMARR"/>
</dbReference>
<dbReference type="InterPro" id="IPR036390">
    <property type="entry name" value="WH_DNA-bd_sf"/>
</dbReference>
<sequence>MSGNRIEQLPTRLLARAYARSQSIRIEAYAEAGTTGYQARLLASLADEGSASQAELGRRTAIDPSDVVAAVNQLTDRGFALRARDPQDARCNIISVTRAGEQELARLEKIASAVQDRVLAPLTAAQRTQLSGLLSKLAEQPR</sequence>
<dbReference type="RefSeq" id="WP_149726415.1">
    <property type="nucleotide sequence ID" value="NZ_VUJV01000001.1"/>
</dbReference>
<keyword evidence="2" id="KW-0238">DNA-binding</keyword>
<dbReference type="SUPFAM" id="SSF46785">
    <property type="entry name" value="Winged helix' DNA-binding domain"/>
    <property type="match status" value="1"/>
</dbReference>
<reference evidence="5 6" key="1">
    <citation type="submission" date="2019-09" db="EMBL/GenBank/DDBJ databases">
        <title>Nocardioides panacisoli sp. nov., isolated from the soil of a ginseng field.</title>
        <authorList>
            <person name="Cho C."/>
        </authorList>
    </citation>
    <scope>NUCLEOTIDE SEQUENCE [LARGE SCALE GENOMIC DNA]</scope>
    <source>
        <strain evidence="5 6">BN130099</strain>
    </source>
</reference>
<comment type="caution">
    <text evidence="5">The sequence shown here is derived from an EMBL/GenBank/DDBJ whole genome shotgun (WGS) entry which is preliminary data.</text>
</comment>
<organism evidence="5 6">
    <name type="scientific">Nocardioides humilatus</name>
    <dbReference type="NCBI Taxonomy" id="2607660"/>
    <lineage>
        <taxon>Bacteria</taxon>
        <taxon>Bacillati</taxon>
        <taxon>Actinomycetota</taxon>
        <taxon>Actinomycetes</taxon>
        <taxon>Propionibacteriales</taxon>
        <taxon>Nocardioidaceae</taxon>
        <taxon>Nocardioides</taxon>
    </lineage>
</organism>
<keyword evidence="3" id="KW-0804">Transcription</keyword>
<dbReference type="PANTHER" id="PTHR42756:SF1">
    <property type="entry name" value="TRANSCRIPTIONAL REPRESSOR OF EMRAB OPERON"/>
    <property type="match status" value="1"/>
</dbReference>
<proteinExistence type="predicted"/>
<accession>A0A5B1LJP5</accession>
<evidence type="ECO:0000256" key="1">
    <source>
        <dbReference type="ARBA" id="ARBA00023015"/>
    </source>
</evidence>
<dbReference type="GO" id="GO:0003677">
    <property type="term" value="F:DNA binding"/>
    <property type="evidence" value="ECO:0007669"/>
    <property type="project" value="UniProtKB-KW"/>
</dbReference>
<keyword evidence="6" id="KW-1185">Reference proteome</keyword>
<dbReference type="InterPro" id="IPR036388">
    <property type="entry name" value="WH-like_DNA-bd_sf"/>
</dbReference>
<dbReference type="InterPro" id="IPR000835">
    <property type="entry name" value="HTH_MarR-typ"/>
</dbReference>
<reference evidence="5 6" key="2">
    <citation type="submission" date="2019-09" db="EMBL/GenBank/DDBJ databases">
        <authorList>
            <person name="Jin C."/>
        </authorList>
    </citation>
    <scope>NUCLEOTIDE SEQUENCE [LARGE SCALE GENOMIC DNA]</scope>
    <source>
        <strain evidence="5 6">BN130099</strain>
    </source>
</reference>
<dbReference type="SMART" id="SM00347">
    <property type="entry name" value="HTH_MARR"/>
    <property type="match status" value="1"/>
</dbReference>
<name>A0A5B1LJP5_9ACTN</name>
<evidence type="ECO:0000256" key="3">
    <source>
        <dbReference type="ARBA" id="ARBA00023163"/>
    </source>
</evidence>
<dbReference type="Gene3D" id="1.10.10.10">
    <property type="entry name" value="Winged helix-like DNA-binding domain superfamily/Winged helix DNA-binding domain"/>
    <property type="match status" value="1"/>
</dbReference>
<gene>
    <name evidence="5" type="ORF">F0U44_01020</name>
</gene>
<protein>
    <submittedName>
        <fullName evidence="5">Winged helix-turn-helix transcriptional regulator</fullName>
    </submittedName>
</protein>
<feature type="domain" description="HTH marR-type" evidence="4">
    <location>
        <begin position="7"/>
        <end position="139"/>
    </location>
</feature>
<keyword evidence="1" id="KW-0805">Transcription regulation</keyword>
<dbReference type="PROSITE" id="PS50995">
    <property type="entry name" value="HTH_MARR_2"/>
    <property type="match status" value="1"/>
</dbReference>
<dbReference type="Proteomes" id="UP000325003">
    <property type="component" value="Unassembled WGS sequence"/>
</dbReference>
<dbReference type="AlphaFoldDB" id="A0A5B1LJP5"/>
<evidence type="ECO:0000256" key="2">
    <source>
        <dbReference type="ARBA" id="ARBA00023125"/>
    </source>
</evidence>
<dbReference type="GO" id="GO:0003700">
    <property type="term" value="F:DNA-binding transcription factor activity"/>
    <property type="evidence" value="ECO:0007669"/>
    <property type="project" value="InterPro"/>
</dbReference>
<evidence type="ECO:0000313" key="5">
    <source>
        <dbReference type="EMBL" id="KAA1420955.1"/>
    </source>
</evidence>
<evidence type="ECO:0000259" key="4">
    <source>
        <dbReference type="PROSITE" id="PS50995"/>
    </source>
</evidence>
<dbReference type="EMBL" id="VUJV01000001">
    <property type="protein sequence ID" value="KAA1420955.1"/>
    <property type="molecule type" value="Genomic_DNA"/>
</dbReference>
<dbReference type="Pfam" id="PF12802">
    <property type="entry name" value="MarR_2"/>
    <property type="match status" value="1"/>
</dbReference>